<name>A0A1H4QC48_9PSED</name>
<accession>A0A1H4QC48</accession>
<organism evidence="4 5">
    <name type="scientific">Pseudomonas saponiphila</name>
    <dbReference type="NCBI Taxonomy" id="556534"/>
    <lineage>
        <taxon>Bacteria</taxon>
        <taxon>Pseudomonadati</taxon>
        <taxon>Pseudomonadota</taxon>
        <taxon>Gammaproteobacteria</taxon>
        <taxon>Pseudomonadales</taxon>
        <taxon>Pseudomonadaceae</taxon>
        <taxon>Pseudomonas</taxon>
    </lineage>
</organism>
<sequence>MQHQDDHPAIPRRLAFALFGALALSACSPSDHNNSAVALGGAQGKAGALLAYEHELTLSLPAEQIGAHLEQTRESCEKAQFGACNILLLEQSKYRARVVLRIVPDGVEPIVKQASQGAELGERVTSAEDLADAVADVQRQQQRLKAQQQRLDELAARKDIGVSDLIALSKEQAGIENDLQALAQAAAGHQRRLDTNRLTLNFLPSDGAERGSSLKRALRNLPDNLAEGTAAALEKGSQALPFVILAFPLALLWVWLWRKFVRRRP</sequence>
<evidence type="ECO:0000313" key="4">
    <source>
        <dbReference type="EMBL" id="SEC17225.1"/>
    </source>
</evidence>
<evidence type="ECO:0000259" key="3">
    <source>
        <dbReference type="Pfam" id="PF14257"/>
    </source>
</evidence>
<dbReference type="EMBL" id="FNTJ01000001">
    <property type="protein sequence ID" value="SEC17225.1"/>
    <property type="molecule type" value="Genomic_DNA"/>
</dbReference>
<keyword evidence="2" id="KW-1133">Transmembrane helix</keyword>
<dbReference type="AlphaFoldDB" id="A0A1H4QC48"/>
<keyword evidence="5" id="KW-1185">Reference proteome</keyword>
<feature type="transmembrane region" description="Helical" evidence="2">
    <location>
        <begin position="239"/>
        <end position="257"/>
    </location>
</feature>
<gene>
    <name evidence="4" type="ORF">SAMN05216178_3711</name>
</gene>
<reference evidence="5" key="1">
    <citation type="submission" date="2016-10" db="EMBL/GenBank/DDBJ databases">
        <authorList>
            <person name="Varghese N."/>
            <person name="Submissions S."/>
        </authorList>
    </citation>
    <scope>NUCLEOTIDE SEQUENCE [LARGE SCALE GENOMIC DNA]</scope>
    <source>
        <strain evidence="5">DSM 9751</strain>
    </source>
</reference>
<evidence type="ECO:0000256" key="1">
    <source>
        <dbReference type="SAM" id="Coils"/>
    </source>
</evidence>
<dbReference type="Proteomes" id="UP000198982">
    <property type="component" value="Unassembled WGS sequence"/>
</dbReference>
<keyword evidence="2" id="KW-0472">Membrane</keyword>
<dbReference type="InterPro" id="IPR025645">
    <property type="entry name" value="DUF4349"/>
</dbReference>
<dbReference type="RefSeq" id="WP_092315866.1">
    <property type="nucleotide sequence ID" value="NZ_FNTJ01000001.1"/>
</dbReference>
<evidence type="ECO:0000256" key="2">
    <source>
        <dbReference type="SAM" id="Phobius"/>
    </source>
</evidence>
<keyword evidence="1" id="KW-0175">Coiled coil</keyword>
<proteinExistence type="predicted"/>
<feature type="domain" description="DUF4349" evidence="3">
    <location>
        <begin position="55"/>
        <end position="253"/>
    </location>
</feature>
<feature type="coiled-coil region" evidence="1">
    <location>
        <begin position="127"/>
        <end position="157"/>
    </location>
</feature>
<protein>
    <recommendedName>
        <fullName evidence="3">DUF4349 domain-containing protein</fullName>
    </recommendedName>
</protein>
<keyword evidence="2" id="KW-0812">Transmembrane</keyword>
<evidence type="ECO:0000313" key="5">
    <source>
        <dbReference type="Proteomes" id="UP000198982"/>
    </source>
</evidence>
<dbReference type="Pfam" id="PF14257">
    <property type="entry name" value="DUF4349"/>
    <property type="match status" value="1"/>
</dbReference>